<protein>
    <submittedName>
        <fullName evidence="2">Uncharacterized protein</fullName>
    </submittedName>
</protein>
<dbReference type="GO" id="GO:0016788">
    <property type="term" value="F:hydrolase activity, acting on ester bonds"/>
    <property type="evidence" value="ECO:0007669"/>
    <property type="project" value="InterPro"/>
</dbReference>
<reference evidence="2 3" key="1">
    <citation type="journal article" date="2020" name="ISME J.">
        <title>Uncovering the hidden diversity of litter-decomposition mechanisms in mushroom-forming fungi.</title>
        <authorList>
            <person name="Floudas D."/>
            <person name="Bentzer J."/>
            <person name="Ahren D."/>
            <person name="Johansson T."/>
            <person name="Persson P."/>
            <person name="Tunlid A."/>
        </authorList>
    </citation>
    <scope>NUCLEOTIDE SEQUENCE [LARGE SCALE GENOMIC DNA]</scope>
    <source>
        <strain evidence="2 3">CBS 291.85</strain>
    </source>
</reference>
<dbReference type="PANTHER" id="PTHR45648">
    <property type="entry name" value="GDSL LIPASE/ACYLHYDROLASE FAMILY PROTEIN (AFU_ORTHOLOGUE AFUA_4G14700)"/>
    <property type="match status" value="1"/>
</dbReference>
<gene>
    <name evidence="2" type="ORF">D9758_009023</name>
</gene>
<dbReference type="Proteomes" id="UP000559256">
    <property type="component" value="Unassembled WGS sequence"/>
</dbReference>
<keyword evidence="3" id="KW-1185">Reference proteome</keyword>
<accession>A0A8H5GA43</accession>
<dbReference type="InterPro" id="IPR001087">
    <property type="entry name" value="GDSL"/>
</dbReference>
<organism evidence="2 3">
    <name type="scientific">Tetrapyrgos nigripes</name>
    <dbReference type="NCBI Taxonomy" id="182062"/>
    <lineage>
        <taxon>Eukaryota</taxon>
        <taxon>Fungi</taxon>
        <taxon>Dikarya</taxon>
        <taxon>Basidiomycota</taxon>
        <taxon>Agaricomycotina</taxon>
        <taxon>Agaricomycetes</taxon>
        <taxon>Agaricomycetidae</taxon>
        <taxon>Agaricales</taxon>
        <taxon>Marasmiineae</taxon>
        <taxon>Marasmiaceae</taxon>
        <taxon>Tetrapyrgos</taxon>
    </lineage>
</organism>
<evidence type="ECO:0000313" key="2">
    <source>
        <dbReference type="EMBL" id="KAF5361189.1"/>
    </source>
</evidence>
<evidence type="ECO:0000256" key="1">
    <source>
        <dbReference type="ARBA" id="ARBA00022801"/>
    </source>
</evidence>
<dbReference type="PANTHER" id="PTHR45648:SF22">
    <property type="entry name" value="GDSL LIPASE_ACYLHYDROLASE FAMILY PROTEIN (AFU_ORTHOLOGUE AFUA_4G14700)"/>
    <property type="match status" value="1"/>
</dbReference>
<comment type="caution">
    <text evidence="2">The sequence shown here is derived from an EMBL/GenBank/DDBJ whole genome shotgun (WGS) entry which is preliminary data.</text>
</comment>
<dbReference type="Pfam" id="PF00657">
    <property type="entry name" value="Lipase_GDSL"/>
    <property type="match status" value="1"/>
</dbReference>
<dbReference type="AlphaFoldDB" id="A0A8H5GA43"/>
<dbReference type="InterPro" id="IPR036514">
    <property type="entry name" value="SGNH_hydro_sf"/>
</dbReference>
<evidence type="ECO:0000313" key="3">
    <source>
        <dbReference type="Proteomes" id="UP000559256"/>
    </source>
</evidence>
<dbReference type="SUPFAM" id="SSF52266">
    <property type="entry name" value="SGNH hydrolase"/>
    <property type="match status" value="1"/>
</dbReference>
<dbReference type="OrthoDB" id="1600564at2759"/>
<dbReference type="EMBL" id="JAACJM010000042">
    <property type="protein sequence ID" value="KAF5361189.1"/>
    <property type="molecule type" value="Genomic_DNA"/>
</dbReference>
<dbReference type="Gene3D" id="3.40.50.1110">
    <property type="entry name" value="SGNH hydrolase"/>
    <property type="match status" value="1"/>
</dbReference>
<keyword evidence="1" id="KW-0378">Hydrolase</keyword>
<dbReference type="InterPro" id="IPR051058">
    <property type="entry name" value="GDSL_Est/Lipase"/>
</dbReference>
<sequence length="287" mass="32974">MAHSLERIIRKCFHQQTLRQTEESSGHGIWVCMAITRFGITQLEAPFVAMIYVARGQQDWFILDHVIANGTSHQKLHLNPDQFVVIIWIGTNDVGINSFVTDSQKSNISLADLAQCQINALRRMHSLGARQFILNSLIPLQITKLYSNSSDPVIYWPEEHDGPAWNKRMFNFVTTLNTLLKSGINNLNAEWKCSGTGGFVEYFDTYGFFEELYYNPNAYYNGSIPANVTSWCHKCPNPLDYHFCGIGDCTEDERDSYMWWDELHPSEQTGRNVAQEMFKKIHGTSRF</sequence>
<proteinExistence type="predicted"/>
<name>A0A8H5GA43_9AGAR</name>